<organism evidence="2 3">
    <name type="scientific">Bifidobacterium bifidum (strain PRL2010)</name>
    <dbReference type="NCBI Taxonomy" id="702459"/>
    <lineage>
        <taxon>Bacteria</taxon>
        <taxon>Bacillati</taxon>
        <taxon>Actinomycetota</taxon>
        <taxon>Actinomycetes</taxon>
        <taxon>Bifidobacteriales</taxon>
        <taxon>Bifidobacteriaceae</taxon>
        <taxon>Bifidobacterium</taxon>
    </lineage>
</organism>
<dbReference type="RefSeq" id="WP_003813023.1">
    <property type="nucleotide sequence ID" value="NC_014638.1"/>
</dbReference>
<sequence length="101" mass="10884">MRKRKPLALAGIGLTAITMFLLTPVFLLALAGCGSTPHEPEDSTTESATRSQCSSDSSKFQTCTVTMPDTRRVTCVFYNGYTEAAMSCDWAHADGADKVED</sequence>
<dbReference type="Proteomes" id="UP000002312">
    <property type="component" value="Chromosome"/>
</dbReference>
<dbReference type="PROSITE" id="PS51257">
    <property type="entry name" value="PROKAR_LIPOPROTEIN"/>
    <property type="match status" value="1"/>
</dbReference>
<dbReference type="HOGENOM" id="CLU_2367198_0_0_11"/>
<evidence type="ECO:0000313" key="2">
    <source>
        <dbReference type="EMBL" id="ADP35974.1"/>
    </source>
</evidence>
<evidence type="ECO:0000313" key="3">
    <source>
        <dbReference type="Proteomes" id="UP000002312"/>
    </source>
</evidence>
<dbReference type="eggNOG" id="ENOG5031WXX">
    <property type="taxonomic scope" value="Bacteria"/>
</dbReference>
<evidence type="ECO:0000256" key="1">
    <source>
        <dbReference type="SAM" id="MobiDB-lite"/>
    </source>
</evidence>
<feature type="compositionally biased region" description="Polar residues" evidence="1">
    <location>
        <begin position="45"/>
        <end position="57"/>
    </location>
</feature>
<dbReference type="OrthoDB" id="3240331at2"/>
<dbReference type="KEGG" id="bbp:BBPR_0897"/>
<reference evidence="2 3" key="1">
    <citation type="journal article" date="2010" name="Proc. Natl. Acad. Sci. U.S.A.">
        <title>Genome analysis of Bifidobacterium bifidum PRL2010 reveals metabolic pathways for host-derived glycan foraging.</title>
        <authorList>
            <person name="Turroni F."/>
            <person name="Bottacini F."/>
            <person name="Foroni E."/>
            <person name="Mulder I."/>
            <person name="Kim J.H."/>
            <person name="Zomer A."/>
            <person name="Sanchez B."/>
            <person name="Bidossi A."/>
            <person name="Ferrarini A."/>
            <person name="Giubellini V."/>
            <person name="Delledonne M."/>
            <person name="Henrissat B."/>
            <person name="Coutinho P."/>
            <person name="Oggioni M."/>
            <person name="Fitzgerald G.F."/>
            <person name="Mills D."/>
            <person name="Margolles A."/>
            <person name="Kelly D."/>
            <person name="van Sinderen D."/>
            <person name="Ventura M."/>
        </authorList>
    </citation>
    <scope>NUCLEOTIDE SEQUENCE [LARGE SCALE GENOMIC DNA]</scope>
    <source>
        <strain evidence="2 3">PRL2010</strain>
    </source>
</reference>
<dbReference type="PATRIC" id="fig|702459.3.peg.926"/>
<accession>A0A0H3ECH2</accession>
<dbReference type="AlphaFoldDB" id="A0A0H3ECH2"/>
<name>A0A0H3ECH2_BIFBP</name>
<gene>
    <name evidence="2" type="ordered locus">BBPR_0897</name>
</gene>
<protein>
    <submittedName>
        <fullName evidence="2">Uncharacterized protein</fullName>
    </submittedName>
</protein>
<dbReference type="EMBL" id="CP001840">
    <property type="protein sequence ID" value="ADP35974.1"/>
    <property type="molecule type" value="Genomic_DNA"/>
</dbReference>
<feature type="region of interest" description="Disordered" evidence="1">
    <location>
        <begin position="35"/>
        <end position="57"/>
    </location>
</feature>
<proteinExistence type="predicted"/>